<feature type="coiled-coil region" evidence="1">
    <location>
        <begin position="323"/>
        <end position="350"/>
    </location>
</feature>
<name>A0A8J1YBZ9_OWEFU</name>
<accession>A0A8J1YBZ9</accession>
<feature type="compositionally biased region" description="Low complexity" evidence="2">
    <location>
        <begin position="359"/>
        <end position="381"/>
    </location>
</feature>
<feature type="region of interest" description="Disordered" evidence="2">
    <location>
        <begin position="1"/>
        <end position="63"/>
    </location>
</feature>
<evidence type="ECO:0000256" key="2">
    <source>
        <dbReference type="SAM" id="MobiDB-lite"/>
    </source>
</evidence>
<comment type="caution">
    <text evidence="3">The sequence shown here is derived from an EMBL/GenBank/DDBJ whole genome shotgun (WGS) entry which is preliminary data.</text>
</comment>
<evidence type="ECO:0000313" key="4">
    <source>
        <dbReference type="Proteomes" id="UP000749559"/>
    </source>
</evidence>
<evidence type="ECO:0000256" key="1">
    <source>
        <dbReference type="SAM" id="Coils"/>
    </source>
</evidence>
<protein>
    <submittedName>
        <fullName evidence="3">Uncharacterized protein</fullName>
    </submittedName>
</protein>
<feature type="region of interest" description="Disordered" evidence="2">
    <location>
        <begin position="444"/>
        <end position="464"/>
    </location>
</feature>
<reference evidence="3" key="1">
    <citation type="submission" date="2022-03" db="EMBL/GenBank/DDBJ databases">
        <authorList>
            <person name="Martin C."/>
        </authorList>
    </citation>
    <scope>NUCLEOTIDE SEQUENCE</scope>
</reference>
<feature type="region of interest" description="Disordered" evidence="2">
    <location>
        <begin position="354"/>
        <end position="406"/>
    </location>
</feature>
<feature type="region of interest" description="Disordered" evidence="2">
    <location>
        <begin position="230"/>
        <end position="250"/>
    </location>
</feature>
<gene>
    <name evidence="3" type="ORF">OFUS_LOCUS24448</name>
</gene>
<proteinExistence type="predicted"/>
<keyword evidence="4" id="KW-1185">Reference proteome</keyword>
<feature type="compositionally biased region" description="Polar residues" evidence="2">
    <location>
        <begin position="17"/>
        <end position="63"/>
    </location>
</feature>
<dbReference type="Proteomes" id="UP000749559">
    <property type="component" value="Unassembled WGS sequence"/>
</dbReference>
<dbReference type="EMBL" id="CAIIXF020000012">
    <property type="protein sequence ID" value="CAH1800583.1"/>
    <property type="molecule type" value="Genomic_DNA"/>
</dbReference>
<evidence type="ECO:0000313" key="3">
    <source>
        <dbReference type="EMBL" id="CAH1800583.1"/>
    </source>
</evidence>
<keyword evidence="1" id="KW-0175">Coiled coil</keyword>
<sequence>MTDKGFLHSTPKVHGRLQSSRSPTSARRSLSPAMSAQRISPNRLSTSKTYRQSNPMSELENNTIQKQRKELQLLIQELKERDNELNEMVSTHHKQLLAWEDDRQKVLTLEQRNARLQGELGARNEEVKNLSAQLKTCQSEELNKSTALESTQQQLAKLTEQASCSNMQLQDMEDVNRNLNTSVQDMSSTIGQLEAREQELLTMLRLKDKDLIEASNHIAELSVKLKRLDGSYRESQQSDRQAKRDITDWKQRHSEARQEIQRLNNELSNEQSSHQEQSIESERLKQIVGDLQRQLDLAGEREKRKDELVALQRSKQERTDMELTSLRQLYERQQREISLLQLNLDSSKDLIATHTSFNSPQSSPVRPRSSQSRHSSPTRSPLKSLANAGDASSGLPNGSLPNTGFSNGMGTSDFMLLTDQNNSQGDVSPTSKLHRLLTESRQMVESLEKTTLPPYIPQEKSEAS</sequence>
<feature type="coiled-coil region" evidence="1">
    <location>
        <begin position="113"/>
        <end position="168"/>
    </location>
</feature>
<organism evidence="3 4">
    <name type="scientific">Owenia fusiformis</name>
    <name type="common">Polychaete worm</name>
    <dbReference type="NCBI Taxonomy" id="6347"/>
    <lineage>
        <taxon>Eukaryota</taxon>
        <taxon>Metazoa</taxon>
        <taxon>Spiralia</taxon>
        <taxon>Lophotrochozoa</taxon>
        <taxon>Annelida</taxon>
        <taxon>Polychaeta</taxon>
        <taxon>Sedentaria</taxon>
        <taxon>Canalipalpata</taxon>
        <taxon>Sabellida</taxon>
        <taxon>Oweniida</taxon>
        <taxon>Oweniidae</taxon>
        <taxon>Owenia</taxon>
    </lineage>
</organism>
<feature type="compositionally biased region" description="Polar residues" evidence="2">
    <location>
        <begin position="394"/>
        <end position="406"/>
    </location>
</feature>
<dbReference type="OrthoDB" id="6284716at2759"/>
<dbReference type="AlphaFoldDB" id="A0A8J1YBZ9"/>